<dbReference type="SMART" id="SM00369">
    <property type="entry name" value="LRR_TYP"/>
    <property type="match status" value="4"/>
</dbReference>
<dbReference type="PhylomeDB" id="A0A0G4HM07"/>
<dbReference type="InterPro" id="IPR032675">
    <property type="entry name" value="LRR_dom_sf"/>
</dbReference>
<dbReference type="GO" id="GO:0005634">
    <property type="term" value="C:nucleus"/>
    <property type="evidence" value="ECO:0007669"/>
    <property type="project" value="TreeGrafter"/>
</dbReference>
<dbReference type="GO" id="GO:0006913">
    <property type="term" value="P:nucleocytoplasmic transport"/>
    <property type="evidence" value="ECO:0007669"/>
    <property type="project" value="TreeGrafter"/>
</dbReference>
<dbReference type="GO" id="GO:0005829">
    <property type="term" value="C:cytosol"/>
    <property type="evidence" value="ECO:0007669"/>
    <property type="project" value="TreeGrafter"/>
</dbReference>
<keyword evidence="3" id="KW-0677">Repeat</keyword>
<evidence type="ECO:0000256" key="4">
    <source>
        <dbReference type="SAM" id="MobiDB-lite"/>
    </source>
</evidence>
<dbReference type="EMBL" id="CDMZ01003135">
    <property type="protein sequence ID" value="CEM45225.1"/>
    <property type="molecule type" value="Genomic_DNA"/>
</dbReference>
<dbReference type="Pfam" id="PF13516">
    <property type="entry name" value="LRR_6"/>
    <property type="match status" value="3"/>
</dbReference>
<keyword evidence="1" id="KW-0343">GTPase activation</keyword>
<gene>
    <name evidence="5" type="ORF">Cvel_7446</name>
</gene>
<proteinExistence type="predicted"/>
<reference evidence="5" key="1">
    <citation type="submission" date="2014-11" db="EMBL/GenBank/DDBJ databases">
        <authorList>
            <person name="Otto D Thomas"/>
            <person name="Naeem Raeece"/>
        </authorList>
    </citation>
    <scope>NUCLEOTIDE SEQUENCE</scope>
</reference>
<dbReference type="SMART" id="SM00368">
    <property type="entry name" value="LRR_RI"/>
    <property type="match status" value="9"/>
</dbReference>
<dbReference type="PANTHER" id="PTHR24113">
    <property type="entry name" value="RAN GTPASE-ACTIVATING PROTEIN 1"/>
    <property type="match status" value="1"/>
</dbReference>
<evidence type="ECO:0000256" key="2">
    <source>
        <dbReference type="ARBA" id="ARBA00022614"/>
    </source>
</evidence>
<dbReference type="GO" id="GO:0005096">
    <property type="term" value="F:GTPase activator activity"/>
    <property type="evidence" value="ECO:0007669"/>
    <property type="project" value="UniProtKB-KW"/>
</dbReference>
<accession>A0A0G4HM07</accession>
<dbReference type="SUPFAM" id="SSF52047">
    <property type="entry name" value="RNI-like"/>
    <property type="match status" value="2"/>
</dbReference>
<evidence type="ECO:0000256" key="1">
    <source>
        <dbReference type="ARBA" id="ARBA00022468"/>
    </source>
</evidence>
<dbReference type="AlphaFoldDB" id="A0A0G4HM07"/>
<keyword evidence="2" id="KW-0433">Leucine-rich repeat</keyword>
<organism evidence="5">
    <name type="scientific">Chromera velia CCMP2878</name>
    <dbReference type="NCBI Taxonomy" id="1169474"/>
    <lineage>
        <taxon>Eukaryota</taxon>
        <taxon>Sar</taxon>
        <taxon>Alveolata</taxon>
        <taxon>Colpodellida</taxon>
        <taxon>Chromeraceae</taxon>
        <taxon>Chromera</taxon>
    </lineage>
</organism>
<feature type="region of interest" description="Disordered" evidence="4">
    <location>
        <begin position="1"/>
        <end position="26"/>
    </location>
</feature>
<dbReference type="InterPro" id="IPR027038">
    <property type="entry name" value="RanGap"/>
</dbReference>
<evidence type="ECO:0000256" key="3">
    <source>
        <dbReference type="ARBA" id="ARBA00022737"/>
    </source>
</evidence>
<dbReference type="GO" id="GO:0031267">
    <property type="term" value="F:small GTPase binding"/>
    <property type="evidence" value="ECO:0007669"/>
    <property type="project" value="TreeGrafter"/>
</dbReference>
<dbReference type="Gene3D" id="3.80.10.10">
    <property type="entry name" value="Ribonuclease Inhibitor"/>
    <property type="match status" value="3"/>
</dbReference>
<dbReference type="PANTHER" id="PTHR24113:SF12">
    <property type="entry name" value="RAN GTPASE-ACTIVATING PROTEIN 1"/>
    <property type="match status" value="1"/>
</dbReference>
<sequence>MSRPATRLHGSAPEETAGAQELGAQSAQTPDPVLSAAFGHTLTNAQEISYLCSHREGFGLGCVLLHFMRTGRSALPLECLDLSDFSLGARKLRFLLSSLPAGPAPLQTLKCGPGVCTPSSLPVLASFLQRLKSGGEGGGATGGMSCSLKTLIASKCDLNDYPLFFPSLPPSLEFLDLKGNSFRSVSMDSLSAAVTARWLPSLLSLDLSDNPLGPLGVRALASGLAAPLQSLNLARTGAKAKGVEALAKALKEKRVTSLRSLDLEGNDMGAGGFKHLVAGVCEVGAVPLLRVLLLKNNSLSLTPISPGSVQQKRDYAPLSALLSTTQLTELEELDLSENSLFDEQLGVEGAPERVSAAAVVAAGRFPKLRVLKLSDTEMSSEETAAFANALGEGGAPLLEDLDLSGENEGRVGEGEEETGMQALANALHNGRLSQLCRIRLGERLDLSFQHMKAIFEATAHDKTPALRTIEVCISSYVSEMLCDEAVEALARAVGEGKVGKIETLHLDVWAGYLRSATMSSLGRALGSGGASSLRKLKLRCDCPVDDESDGGVVGLAEGLGGGGMPLVEDLDLEVSCASGEGGSALGEVLSTGKAPSLRRVRLTVYDSELLSALCEGLCVGNSPPALMRMELDLQTEYSAGHETAISRLAEGIRSGHISYLQKLSADCRFTSAATAEALGGALTHSGAAMKFLEELFLKFCYGPPAERIQAFFGGILRGSHCLPSLKKLETTPHVHRCSPQLSRLVTAGKVPCLTEMNLNLKDTGLQEMQLLANTLGSPHAASLRRVEVQFCDPDDPPDLDASAKVATFCVALASTYLSKLQVLQVEGIQDRSGSRALCAGLRSGKLSSLRELSLRQISLQSEEAALSEALDAQKLPGLRMLSIYESSLSNDGLKALLNAWTNRTPPPLDLLDLQRNSLSDGGAESLADFLASRRIPSLSKVNLRRNRISHVATVWLRKGFPEMVDS</sequence>
<dbReference type="VEuPathDB" id="CryptoDB:Cvel_7446"/>
<name>A0A0G4HM07_9ALVE</name>
<dbReference type="InterPro" id="IPR001611">
    <property type="entry name" value="Leu-rich_rpt"/>
</dbReference>
<dbReference type="InterPro" id="IPR003591">
    <property type="entry name" value="Leu-rich_rpt_typical-subtyp"/>
</dbReference>
<dbReference type="GO" id="GO:0048471">
    <property type="term" value="C:perinuclear region of cytoplasm"/>
    <property type="evidence" value="ECO:0007669"/>
    <property type="project" value="TreeGrafter"/>
</dbReference>
<evidence type="ECO:0000313" key="5">
    <source>
        <dbReference type="EMBL" id="CEM45225.1"/>
    </source>
</evidence>
<protein>
    <submittedName>
        <fullName evidence="5">Uncharacterized protein</fullName>
    </submittedName>
</protein>